<dbReference type="Pfam" id="PF09174">
    <property type="entry name" value="Maf1"/>
    <property type="match status" value="1"/>
</dbReference>
<dbReference type="Proteomes" id="UP000612746">
    <property type="component" value="Unassembled WGS sequence"/>
</dbReference>
<accession>A0A8H7UFW5</accession>
<evidence type="ECO:0008006" key="3">
    <source>
        <dbReference type="Google" id="ProtNLM"/>
    </source>
</evidence>
<protein>
    <recommendedName>
        <fullName evidence="3">Repressor of RNA polymerase III transcription</fullName>
    </recommendedName>
</protein>
<dbReference type="Gene3D" id="3.40.1000.50">
    <property type="entry name" value="Repressor of RNA polymerase III transcription Maf1"/>
    <property type="match status" value="1"/>
</dbReference>
<reference evidence="1" key="1">
    <citation type="submission" date="2020-12" db="EMBL/GenBank/DDBJ databases">
        <title>Metabolic potential, ecology and presence of endohyphal bacteria is reflected in genomic diversity of Mucoromycotina.</title>
        <authorList>
            <person name="Muszewska A."/>
            <person name="Okrasinska A."/>
            <person name="Steczkiewicz K."/>
            <person name="Drgas O."/>
            <person name="Orlowska M."/>
            <person name="Perlinska-Lenart U."/>
            <person name="Aleksandrzak-Piekarczyk T."/>
            <person name="Szatraj K."/>
            <person name="Zielenkiewicz U."/>
            <person name="Pilsyk S."/>
            <person name="Malc E."/>
            <person name="Mieczkowski P."/>
            <person name="Kruszewska J.S."/>
            <person name="Biernat P."/>
            <person name="Pawlowska J."/>
        </authorList>
    </citation>
    <scope>NUCLEOTIDE SEQUENCE</scope>
    <source>
        <strain evidence="1">WA0000051536</strain>
    </source>
</reference>
<dbReference type="PANTHER" id="PTHR22504:SF0">
    <property type="entry name" value="REPRESSOR OF RNA POLYMERASE III TRANSCRIPTION MAF1 HOMOLOG"/>
    <property type="match status" value="1"/>
</dbReference>
<keyword evidence="2" id="KW-1185">Reference proteome</keyword>
<evidence type="ECO:0000313" key="2">
    <source>
        <dbReference type="Proteomes" id="UP000612746"/>
    </source>
</evidence>
<dbReference type="AlphaFoldDB" id="A0A8H7UFW5"/>
<dbReference type="PIRSF" id="PIRSF037240">
    <property type="entry name" value="RNA_polIII_Trep_MAF1"/>
    <property type="match status" value="1"/>
</dbReference>
<dbReference type="EMBL" id="JAEPRA010000011">
    <property type="protein sequence ID" value="KAG2178403.1"/>
    <property type="molecule type" value="Genomic_DNA"/>
</dbReference>
<evidence type="ECO:0000313" key="1">
    <source>
        <dbReference type="EMBL" id="KAG2178403.1"/>
    </source>
</evidence>
<dbReference type="PANTHER" id="PTHR22504">
    <property type="entry name" value="REPRESSOR OF RNA POLYMERASE III TRANSCRIPTION MAF1"/>
    <property type="match status" value="1"/>
</dbReference>
<name>A0A8H7UFW5_9FUNG</name>
<dbReference type="GO" id="GO:0000994">
    <property type="term" value="F:RNA polymerase III core binding"/>
    <property type="evidence" value="ECO:0007669"/>
    <property type="project" value="TreeGrafter"/>
</dbReference>
<comment type="caution">
    <text evidence="1">The sequence shown here is derived from an EMBL/GenBank/DDBJ whole genome shotgun (WGS) entry which is preliminary data.</text>
</comment>
<dbReference type="InterPro" id="IPR038564">
    <property type="entry name" value="Maf1_sf"/>
</dbReference>
<dbReference type="OrthoDB" id="277029at2759"/>
<proteinExistence type="predicted"/>
<gene>
    <name evidence="1" type="ORF">INT44_001555</name>
</gene>
<organism evidence="1 2">
    <name type="scientific">Umbelopsis vinacea</name>
    <dbReference type="NCBI Taxonomy" id="44442"/>
    <lineage>
        <taxon>Eukaryota</taxon>
        <taxon>Fungi</taxon>
        <taxon>Fungi incertae sedis</taxon>
        <taxon>Mucoromycota</taxon>
        <taxon>Mucoromycotina</taxon>
        <taxon>Umbelopsidomycetes</taxon>
        <taxon>Umbelopsidales</taxon>
        <taxon>Umbelopsidaceae</taxon>
        <taxon>Umbelopsis</taxon>
    </lineage>
</organism>
<sequence>MVKFLEEPTLEVINQAFAWETAECVITGRVEAYSCKSAGADKKLFKQLESKYSFDIASSSFSPEDRQLNNLVSPFGPLDQAASRKTLFYLLATLNAAFPDYDFSEVRPEQFSKQISTQLVINSVNTTLFNLGNDVIVNRYRLWDVLDMIVELGDCDVYSFNPDMDDDPMGEEGSIWSLNHFFFNKKLKKIVFFSIRSQR</sequence>
<dbReference type="GO" id="GO:0005634">
    <property type="term" value="C:nucleus"/>
    <property type="evidence" value="ECO:0007669"/>
    <property type="project" value="TreeGrafter"/>
</dbReference>
<dbReference type="InterPro" id="IPR015257">
    <property type="entry name" value="Maf1"/>
</dbReference>
<dbReference type="GO" id="GO:0016480">
    <property type="term" value="P:negative regulation of transcription by RNA polymerase III"/>
    <property type="evidence" value="ECO:0007669"/>
    <property type="project" value="InterPro"/>
</dbReference>